<organism evidence="2 3">
    <name type="scientific">Rhizodiscina lignyota</name>
    <dbReference type="NCBI Taxonomy" id="1504668"/>
    <lineage>
        <taxon>Eukaryota</taxon>
        <taxon>Fungi</taxon>
        <taxon>Dikarya</taxon>
        <taxon>Ascomycota</taxon>
        <taxon>Pezizomycotina</taxon>
        <taxon>Dothideomycetes</taxon>
        <taxon>Pleosporomycetidae</taxon>
        <taxon>Aulographales</taxon>
        <taxon>Rhizodiscinaceae</taxon>
        <taxon>Rhizodiscina</taxon>
    </lineage>
</organism>
<feature type="domain" description="Cupin type-2" evidence="1">
    <location>
        <begin position="93"/>
        <end position="162"/>
    </location>
</feature>
<dbReference type="InterPro" id="IPR013096">
    <property type="entry name" value="Cupin_2"/>
</dbReference>
<dbReference type="InterPro" id="IPR047142">
    <property type="entry name" value="OryJ/VirC-like"/>
</dbReference>
<dbReference type="Pfam" id="PF07883">
    <property type="entry name" value="Cupin_2"/>
    <property type="match status" value="1"/>
</dbReference>
<gene>
    <name evidence="2" type="ORF">NA57DRAFT_73150</name>
</gene>
<dbReference type="OrthoDB" id="5840532at2759"/>
<dbReference type="PANTHER" id="PTHR36156">
    <property type="entry name" value="SLR2101 PROTEIN"/>
    <property type="match status" value="1"/>
</dbReference>
<evidence type="ECO:0000313" key="2">
    <source>
        <dbReference type="EMBL" id="KAF2101713.1"/>
    </source>
</evidence>
<protein>
    <recommendedName>
        <fullName evidence="1">Cupin type-2 domain-containing protein</fullName>
    </recommendedName>
</protein>
<dbReference type="SUPFAM" id="SSF51182">
    <property type="entry name" value="RmlC-like cupins"/>
    <property type="match status" value="1"/>
</dbReference>
<accession>A0A9P4M8J6</accession>
<dbReference type="PANTHER" id="PTHR36156:SF2">
    <property type="entry name" value="CUPIN TYPE-2 DOMAIN-CONTAINING PROTEIN"/>
    <property type="match status" value="1"/>
</dbReference>
<dbReference type="EMBL" id="ML978123">
    <property type="protein sequence ID" value="KAF2101713.1"/>
    <property type="molecule type" value="Genomic_DNA"/>
</dbReference>
<name>A0A9P4M8J6_9PEZI</name>
<keyword evidence="3" id="KW-1185">Reference proteome</keyword>
<proteinExistence type="predicted"/>
<dbReference type="InterPro" id="IPR014710">
    <property type="entry name" value="RmlC-like_jellyroll"/>
</dbReference>
<sequence>MAPAQVRRVLTSHSEDGKAIFSHDEELTLVNPVTKKPPTEGKDDGSVSGAYMALIHRTTGYPPTNQGADDELDVSNLQRSKGGVFGGTICEVVELPPMKETDKLGMHRNQSIDYGVILKGSVTLVLDDGVEKTLREGDVYVQRGTMHAWKNLSGETCRFLTVIIPAESVKVATTGEYLQASKLPGLTD</sequence>
<evidence type="ECO:0000259" key="1">
    <source>
        <dbReference type="Pfam" id="PF07883"/>
    </source>
</evidence>
<dbReference type="InterPro" id="IPR011051">
    <property type="entry name" value="RmlC_Cupin_sf"/>
</dbReference>
<dbReference type="AlphaFoldDB" id="A0A9P4M8J6"/>
<dbReference type="CDD" id="cd02231">
    <property type="entry name" value="cupin_BLL6423-like"/>
    <property type="match status" value="1"/>
</dbReference>
<dbReference type="Proteomes" id="UP000799772">
    <property type="component" value="Unassembled WGS sequence"/>
</dbReference>
<evidence type="ECO:0000313" key="3">
    <source>
        <dbReference type="Proteomes" id="UP000799772"/>
    </source>
</evidence>
<reference evidence="2" key="1">
    <citation type="journal article" date="2020" name="Stud. Mycol.">
        <title>101 Dothideomycetes genomes: a test case for predicting lifestyles and emergence of pathogens.</title>
        <authorList>
            <person name="Haridas S."/>
            <person name="Albert R."/>
            <person name="Binder M."/>
            <person name="Bloem J."/>
            <person name="Labutti K."/>
            <person name="Salamov A."/>
            <person name="Andreopoulos B."/>
            <person name="Baker S."/>
            <person name="Barry K."/>
            <person name="Bills G."/>
            <person name="Bluhm B."/>
            <person name="Cannon C."/>
            <person name="Castanera R."/>
            <person name="Culley D."/>
            <person name="Daum C."/>
            <person name="Ezra D."/>
            <person name="Gonzalez J."/>
            <person name="Henrissat B."/>
            <person name="Kuo A."/>
            <person name="Liang C."/>
            <person name="Lipzen A."/>
            <person name="Lutzoni F."/>
            <person name="Magnuson J."/>
            <person name="Mondo S."/>
            <person name="Nolan M."/>
            <person name="Ohm R."/>
            <person name="Pangilinan J."/>
            <person name="Park H.-J."/>
            <person name="Ramirez L."/>
            <person name="Alfaro M."/>
            <person name="Sun H."/>
            <person name="Tritt A."/>
            <person name="Yoshinaga Y."/>
            <person name="Zwiers L.-H."/>
            <person name="Turgeon B."/>
            <person name="Goodwin S."/>
            <person name="Spatafora J."/>
            <person name="Crous P."/>
            <person name="Grigoriev I."/>
        </authorList>
    </citation>
    <scope>NUCLEOTIDE SEQUENCE</scope>
    <source>
        <strain evidence="2">CBS 133067</strain>
    </source>
</reference>
<dbReference type="Gene3D" id="2.60.120.10">
    <property type="entry name" value="Jelly Rolls"/>
    <property type="match status" value="1"/>
</dbReference>
<comment type="caution">
    <text evidence="2">The sequence shown here is derived from an EMBL/GenBank/DDBJ whole genome shotgun (WGS) entry which is preliminary data.</text>
</comment>